<accession>A0A2X2ETP1</accession>
<sequence length="134" mass="14771">MLRYTALALCFILPAAAQAASLKEQELSQMLQKVAKESSVGTPRAINEDILDRGYTVEGRQLINHLSVRASHAHQMEANPATVRTQLAASVCRNTGYRQLLARGAMLVYSFTEYQSNRPVANERFEAADCGLSK</sequence>
<protein>
    <submittedName>
        <fullName evidence="4">Putative secreted protein</fullName>
    </submittedName>
    <submittedName>
        <fullName evidence="2">Quorum-sensing-regulated virulence factor family protein</fullName>
    </submittedName>
</protein>
<gene>
    <name evidence="3" type="ORF">I5Q09_07985</name>
    <name evidence="2" type="ORF">IRZ65_01075</name>
    <name evidence="4" type="ORF">NCTC11842_03505</name>
</gene>
<dbReference type="EMBL" id="JADMCD010000001">
    <property type="protein sequence ID" value="MBF8639273.1"/>
    <property type="molecule type" value="Genomic_DNA"/>
</dbReference>
<dbReference type="Proteomes" id="UP000250443">
    <property type="component" value="Unassembled WGS sequence"/>
</dbReference>
<dbReference type="Gene3D" id="3.30.300.250">
    <property type="match status" value="1"/>
</dbReference>
<evidence type="ECO:0000313" key="5">
    <source>
        <dbReference type="Proteomes" id="UP000250443"/>
    </source>
</evidence>
<dbReference type="Proteomes" id="UP000626180">
    <property type="component" value="Unassembled WGS sequence"/>
</dbReference>
<evidence type="ECO:0000313" key="3">
    <source>
        <dbReference type="EMBL" id="MBH3438623.1"/>
    </source>
</evidence>
<reference evidence="2 6" key="2">
    <citation type="submission" date="2020-10" db="EMBL/GenBank/DDBJ databases">
        <title>Genome sequences of Pseudomonas isolates.</title>
        <authorList>
            <person name="Wessels L."/>
            <person name="Reich F."/>
            <person name="Hammerl J."/>
        </authorList>
    </citation>
    <scope>NUCLEOTIDE SEQUENCE [LARGE SCALE GENOMIC DNA]</scope>
    <source>
        <strain evidence="2 6">20-MO00624-0</strain>
    </source>
</reference>
<dbReference type="EMBL" id="UAUF01000013">
    <property type="protein sequence ID" value="SPZ09920.1"/>
    <property type="molecule type" value="Genomic_DNA"/>
</dbReference>
<evidence type="ECO:0000313" key="2">
    <source>
        <dbReference type="EMBL" id="MBF8639273.1"/>
    </source>
</evidence>
<evidence type="ECO:0000313" key="4">
    <source>
        <dbReference type="EMBL" id="SPZ09920.1"/>
    </source>
</evidence>
<dbReference type="Proteomes" id="UP000638986">
    <property type="component" value="Unassembled WGS sequence"/>
</dbReference>
<keyword evidence="6" id="KW-1185">Reference proteome</keyword>
<evidence type="ECO:0000313" key="7">
    <source>
        <dbReference type="Proteomes" id="UP000638986"/>
    </source>
</evidence>
<evidence type="ECO:0000256" key="1">
    <source>
        <dbReference type="SAM" id="SignalP"/>
    </source>
</evidence>
<dbReference type="InterPro" id="IPR025203">
    <property type="entry name" value="QSregVF"/>
</dbReference>
<proteinExistence type="predicted"/>
<organism evidence="4 5">
    <name type="scientific">Pseudomonas luteola</name>
    <dbReference type="NCBI Taxonomy" id="47886"/>
    <lineage>
        <taxon>Bacteria</taxon>
        <taxon>Pseudomonadati</taxon>
        <taxon>Pseudomonadota</taxon>
        <taxon>Gammaproteobacteria</taxon>
        <taxon>Pseudomonadales</taxon>
        <taxon>Pseudomonadaceae</taxon>
        <taxon>Pseudomonas</taxon>
    </lineage>
</organism>
<dbReference type="EMBL" id="JADTXM010000005">
    <property type="protein sequence ID" value="MBH3438623.1"/>
    <property type="molecule type" value="Genomic_DNA"/>
</dbReference>
<evidence type="ECO:0000313" key="6">
    <source>
        <dbReference type="Proteomes" id="UP000626180"/>
    </source>
</evidence>
<reference evidence="4 5" key="1">
    <citation type="submission" date="2018-06" db="EMBL/GenBank/DDBJ databases">
        <authorList>
            <consortium name="Pathogen Informatics"/>
            <person name="Doyle S."/>
        </authorList>
    </citation>
    <scope>NUCLEOTIDE SEQUENCE [LARGE SCALE GENOMIC DNA]</scope>
    <source>
        <strain evidence="4 5">NCTC11842</strain>
    </source>
</reference>
<dbReference type="RefSeq" id="WP_010797428.1">
    <property type="nucleotide sequence ID" value="NZ_CP044086.1"/>
</dbReference>
<dbReference type="Pfam" id="PF13652">
    <property type="entry name" value="QSregVF"/>
    <property type="match status" value="1"/>
</dbReference>
<feature type="chain" id="PRO_5044582431" evidence="1">
    <location>
        <begin position="20"/>
        <end position="134"/>
    </location>
</feature>
<feature type="signal peptide" evidence="1">
    <location>
        <begin position="1"/>
        <end position="19"/>
    </location>
</feature>
<keyword evidence="1" id="KW-0732">Signal</keyword>
<name>A0A2X2ETP1_PSELU</name>
<reference evidence="3 7" key="3">
    <citation type="submission" date="2020-11" db="EMBL/GenBank/DDBJ databases">
        <title>Enhanced detection system for hospital associated transmission using whole genome sequencing surveillance.</title>
        <authorList>
            <person name="Harrison L.H."/>
            <person name="Van Tyne D."/>
            <person name="Marsh J.W."/>
            <person name="Griffith M.P."/>
            <person name="Snyder D.J."/>
            <person name="Cooper V.S."/>
            <person name="Mustapha M."/>
        </authorList>
    </citation>
    <scope>NUCLEOTIDE SEQUENCE [LARGE SCALE GENOMIC DNA]</scope>
    <source>
        <strain evidence="3 7">PSB00013</strain>
    </source>
</reference>
<dbReference type="AlphaFoldDB" id="A0A2X2ETP1"/>